<dbReference type="PROSITE" id="PS51007">
    <property type="entry name" value="CYTC"/>
    <property type="match status" value="1"/>
</dbReference>
<sequence>MSKLSFPDCVRYVRCAVHGVALAMCMAAPAALADATPYQVVDGNKVDARTMSGWRTWRALACERCHGAQQEGAVGPALTASMKTLSKQDFKNTVLQGRIDKGMPNFDGSQQVVDNIDNLYAYLKGRSDGAIAPGKLQEAGKVQEAGK</sequence>
<keyword evidence="3 4" id="KW-0408">Iron</keyword>
<feature type="chain" id="PRO_5041662802" description="Cytochrome c domain-containing protein" evidence="5">
    <location>
        <begin position="34"/>
        <end position="147"/>
    </location>
</feature>
<dbReference type="InterPro" id="IPR009056">
    <property type="entry name" value="Cyt_c-like_dom"/>
</dbReference>
<dbReference type="EMBL" id="BMWV01000001">
    <property type="protein sequence ID" value="GGY28052.1"/>
    <property type="molecule type" value="Genomic_DNA"/>
</dbReference>
<accession>A0AA87XQ06</accession>
<evidence type="ECO:0000313" key="8">
    <source>
        <dbReference type="Proteomes" id="UP000628442"/>
    </source>
</evidence>
<keyword evidence="5" id="KW-0732">Signal</keyword>
<feature type="domain" description="Cytochrome c" evidence="6">
    <location>
        <begin position="48"/>
        <end position="127"/>
    </location>
</feature>
<organism evidence="7 8">
    <name type="scientific">Pseudoduganella albidiflava</name>
    <dbReference type="NCBI Taxonomy" id="321983"/>
    <lineage>
        <taxon>Bacteria</taxon>
        <taxon>Pseudomonadati</taxon>
        <taxon>Pseudomonadota</taxon>
        <taxon>Betaproteobacteria</taxon>
        <taxon>Burkholderiales</taxon>
        <taxon>Oxalobacteraceae</taxon>
        <taxon>Telluria group</taxon>
        <taxon>Pseudoduganella</taxon>
    </lineage>
</organism>
<keyword evidence="2 4" id="KW-0479">Metal-binding</keyword>
<dbReference type="GO" id="GO:0020037">
    <property type="term" value="F:heme binding"/>
    <property type="evidence" value="ECO:0007669"/>
    <property type="project" value="InterPro"/>
</dbReference>
<evidence type="ECO:0000256" key="5">
    <source>
        <dbReference type="SAM" id="SignalP"/>
    </source>
</evidence>
<reference evidence="7" key="2">
    <citation type="submission" date="2022-12" db="EMBL/GenBank/DDBJ databases">
        <authorList>
            <person name="Sun Q."/>
            <person name="Kim S."/>
        </authorList>
    </citation>
    <scope>NUCLEOTIDE SEQUENCE</scope>
    <source>
        <strain evidence="7">KCTC 12343</strain>
    </source>
</reference>
<dbReference type="SUPFAM" id="SSF46626">
    <property type="entry name" value="Cytochrome c"/>
    <property type="match status" value="1"/>
</dbReference>
<keyword evidence="1 4" id="KW-0349">Heme</keyword>
<proteinExistence type="predicted"/>
<gene>
    <name evidence="7" type="ORF">GCM10007387_07660</name>
</gene>
<dbReference type="AlphaFoldDB" id="A0AA87XQ06"/>
<dbReference type="Gene3D" id="1.10.760.10">
    <property type="entry name" value="Cytochrome c-like domain"/>
    <property type="match status" value="1"/>
</dbReference>
<evidence type="ECO:0000259" key="6">
    <source>
        <dbReference type="PROSITE" id="PS51007"/>
    </source>
</evidence>
<dbReference type="Pfam" id="PF13442">
    <property type="entry name" value="Cytochrome_CBB3"/>
    <property type="match status" value="1"/>
</dbReference>
<comment type="caution">
    <text evidence="7">The sequence shown here is derived from an EMBL/GenBank/DDBJ whole genome shotgun (WGS) entry which is preliminary data.</text>
</comment>
<evidence type="ECO:0000256" key="4">
    <source>
        <dbReference type="PROSITE-ProRule" id="PRU00433"/>
    </source>
</evidence>
<dbReference type="Proteomes" id="UP000628442">
    <property type="component" value="Unassembled WGS sequence"/>
</dbReference>
<protein>
    <recommendedName>
        <fullName evidence="6">Cytochrome c domain-containing protein</fullName>
    </recommendedName>
</protein>
<evidence type="ECO:0000256" key="1">
    <source>
        <dbReference type="ARBA" id="ARBA00022617"/>
    </source>
</evidence>
<dbReference type="GO" id="GO:0009055">
    <property type="term" value="F:electron transfer activity"/>
    <property type="evidence" value="ECO:0007669"/>
    <property type="project" value="InterPro"/>
</dbReference>
<name>A0AA87XQ06_9BURK</name>
<evidence type="ECO:0000313" key="7">
    <source>
        <dbReference type="EMBL" id="GGY28052.1"/>
    </source>
</evidence>
<dbReference type="GO" id="GO:0046872">
    <property type="term" value="F:metal ion binding"/>
    <property type="evidence" value="ECO:0007669"/>
    <property type="project" value="UniProtKB-KW"/>
</dbReference>
<reference evidence="7" key="1">
    <citation type="journal article" date="2014" name="Int. J. Syst. Evol. Microbiol.">
        <title>Complete genome sequence of Corynebacterium casei LMG S-19264T (=DSM 44701T), isolated from a smear-ripened cheese.</title>
        <authorList>
            <consortium name="US DOE Joint Genome Institute (JGI-PGF)"/>
            <person name="Walter F."/>
            <person name="Albersmeier A."/>
            <person name="Kalinowski J."/>
            <person name="Ruckert C."/>
        </authorList>
    </citation>
    <scope>NUCLEOTIDE SEQUENCE</scope>
    <source>
        <strain evidence="7">KCTC 12343</strain>
    </source>
</reference>
<dbReference type="InterPro" id="IPR036909">
    <property type="entry name" value="Cyt_c-like_dom_sf"/>
</dbReference>
<feature type="signal peptide" evidence="5">
    <location>
        <begin position="1"/>
        <end position="33"/>
    </location>
</feature>
<evidence type="ECO:0000256" key="3">
    <source>
        <dbReference type="ARBA" id="ARBA00023004"/>
    </source>
</evidence>
<evidence type="ECO:0000256" key="2">
    <source>
        <dbReference type="ARBA" id="ARBA00022723"/>
    </source>
</evidence>